<sequence>MAEILGIVSSVITVVETAGKLGSSAIKLKRLWDEVQDVPRDEFQQTRNMVRSDRAAIRSLEYCRRAVTELEGLVEDMQLQVTNAKKGRRTIAKFKVVIKKSMLEQFHERLGSALQLLSIAQQTYLIALTRAQPSIMLSEFQSLQAQSCETDMPRAVTVEDETDTDDETVIFLRDAGSRRRNYAIQSCQSKPAWSNLKRLPVRSPGFLPAFAYEVTEVSGKPSFTGKPQVYQARLQFPWWLARKAWDFHVCKAYDGWKIQLTPWCIRPYDSNVFKYAFEGMTEELLAAIGTKDASLYDRNWIGFNLLDYALAFPHIDLCKSLLSMGLNFGDNQAKRIACYCYRLGQSNVTLDAMLEWNQFLADRGDFDDELETLVCTPDAIDDINGLYLPRMLWYIPGLLEIVKKTTVFNFDQIATTVGFRIYTWQDVDMGVLLDILTSQDLVSPACFWAQQPHYPCQNPFFMEYVLRLMSKVGRSSSLVPIGDERLLARWLFKGSPPEGVIEVNRLGSSYLNAACRGHRNYMGIHFRGSWGFYEGLELDGTIRHMPSVMQMWLEDLMEAGVDLEAFGRLEEAFLPAGALELMVKLYGDWYHASRGPYVVSLEYGPRPEDWKIGYDPCVEEFAGEFWWLLAKERERSMPGPMPGGWESDSDDGW</sequence>
<dbReference type="Proteomes" id="UP000738349">
    <property type="component" value="Unassembled WGS sequence"/>
</dbReference>
<dbReference type="EMBL" id="JAGMUV010000019">
    <property type="protein sequence ID" value="KAH7127640.1"/>
    <property type="molecule type" value="Genomic_DNA"/>
</dbReference>
<organism evidence="1 2">
    <name type="scientific">Dactylonectria macrodidyma</name>
    <dbReference type="NCBI Taxonomy" id="307937"/>
    <lineage>
        <taxon>Eukaryota</taxon>
        <taxon>Fungi</taxon>
        <taxon>Dikarya</taxon>
        <taxon>Ascomycota</taxon>
        <taxon>Pezizomycotina</taxon>
        <taxon>Sordariomycetes</taxon>
        <taxon>Hypocreomycetidae</taxon>
        <taxon>Hypocreales</taxon>
        <taxon>Nectriaceae</taxon>
        <taxon>Dactylonectria</taxon>
    </lineage>
</organism>
<dbReference type="OrthoDB" id="3200163at2759"/>
<evidence type="ECO:0000313" key="2">
    <source>
        <dbReference type="Proteomes" id="UP000738349"/>
    </source>
</evidence>
<evidence type="ECO:0000313" key="1">
    <source>
        <dbReference type="EMBL" id="KAH7127640.1"/>
    </source>
</evidence>
<gene>
    <name evidence="1" type="ORF">EDB81DRAFT_889432</name>
</gene>
<proteinExistence type="predicted"/>
<accession>A0A9P9IQM1</accession>
<dbReference type="AlphaFoldDB" id="A0A9P9IQM1"/>
<evidence type="ECO:0008006" key="3">
    <source>
        <dbReference type="Google" id="ProtNLM"/>
    </source>
</evidence>
<protein>
    <recommendedName>
        <fullName evidence="3">NACHT-NTPase and P-loop NTPases N-terminal domain-containing protein</fullName>
    </recommendedName>
</protein>
<reference evidence="1" key="1">
    <citation type="journal article" date="2021" name="Nat. Commun.">
        <title>Genetic determinants of endophytism in the Arabidopsis root mycobiome.</title>
        <authorList>
            <person name="Mesny F."/>
            <person name="Miyauchi S."/>
            <person name="Thiergart T."/>
            <person name="Pickel B."/>
            <person name="Atanasova L."/>
            <person name="Karlsson M."/>
            <person name="Huettel B."/>
            <person name="Barry K.W."/>
            <person name="Haridas S."/>
            <person name="Chen C."/>
            <person name="Bauer D."/>
            <person name="Andreopoulos W."/>
            <person name="Pangilinan J."/>
            <person name="LaButti K."/>
            <person name="Riley R."/>
            <person name="Lipzen A."/>
            <person name="Clum A."/>
            <person name="Drula E."/>
            <person name="Henrissat B."/>
            <person name="Kohler A."/>
            <person name="Grigoriev I.V."/>
            <person name="Martin F.M."/>
            <person name="Hacquard S."/>
        </authorList>
    </citation>
    <scope>NUCLEOTIDE SEQUENCE</scope>
    <source>
        <strain evidence="1">MPI-CAGE-AT-0147</strain>
    </source>
</reference>
<comment type="caution">
    <text evidence="1">The sequence shown here is derived from an EMBL/GenBank/DDBJ whole genome shotgun (WGS) entry which is preliminary data.</text>
</comment>
<name>A0A9P9IQM1_9HYPO</name>
<keyword evidence="2" id="KW-1185">Reference proteome</keyword>